<dbReference type="InterPro" id="IPR000600">
    <property type="entry name" value="ROK"/>
</dbReference>
<dbReference type="Gene3D" id="1.10.10.10">
    <property type="entry name" value="Winged helix-like DNA-binding domain superfamily/Winged helix DNA-binding domain"/>
    <property type="match status" value="1"/>
</dbReference>
<dbReference type="InterPro" id="IPR036390">
    <property type="entry name" value="WH_DNA-bd_sf"/>
</dbReference>
<evidence type="ECO:0000256" key="1">
    <source>
        <dbReference type="ARBA" id="ARBA00006479"/>
    </source>
</evidence>
<dbReference type="AlphaFoldDB" id="A0A5C8UNL3"/>
<evidence type="ECO:0000313" key="2">
    <source>
        <dbReference type="EMBL" id="TXN29823.1"/>
    </source>
</evidence>
<dbReference type="PANTHER" id="PTHR18964:SF149">
    <property type="entry name" value="BIFUNCTIONAL UDP-N-ACETYLGLUCOSAMINE 2-EPIMERASE_N-ACETYLMANNOSAMINE KINASE"/>
    <property type="match status" value="1"/>
</dbReference>
<dbReference type="EMBL" id="VRMG01000008">
    <property type="protein sequence ID" value="TXN29823.1"/>
    <property type="molecule type" value="Genomic_DNA"/>
</dbReference>
<name>A0A5C8UNL3_9MICO</name>
<accession>A0A5C8UNL3</accession>
<gene>
    <name evidence="2" type="ORF">FVP33_11805</name>
</gene>
<dbReference type="Proteomes" id="UP000321379">
    <property type="component" value="Unassembled WGS sequence"/>
</dbReference>
<dbReference type="Pfam" id="PF00480">
    <property type="entry name" value="ROK"/>
    <property type="match status" value="1"/>
</dbReference>
<reference evidence="2 3" key="1">
    <citation type="submission" date="2019-08" db="EMBL/GenBank/DDBJ databases">
        <title>Bacterial whole genome sequence for Glaciihabitans sp. CHu50b-6-2.</title>
        <authorList>
            <person name="Jin L."/>
        </authorList>
    </citation>
    <scope>NUCLEOTIDE SEQUENCE [LARGE SCALE GENOMIC DNA]</scope>
    <source>
        <strain evidence="2 3">CHu50b-6-2</strain>
    </source>
</reference>
<dbReference type="RefSeq" id="WP_147783866.1">
    <property type="nucleotide sequence ID" value="NZ_VRMG01000008.1"/>
</dbReference>
<dbReference type="InterPro" id="IPR036388">
    <property type="entry name" value="WH-like_DNA-bd_sf"/>
</dbReference>
<comment type="caution">
    <text evidence="2">The sequence shown here is derived from an EMBL/GenBank/DDBJ whole genome shotgun (WGS) entry which is preliminary data.</text>
</comment>
<organism evidence="2 3">
    <name type="scientific">Lacisediminihabitans profunda</name>
    <dbReference type="NCBI Taxonomy" id="2594790"/>
    <lineage>
        <taxon>Bacteria</taxon>
        <taxon>Bacillati</taxon>
        <taxon>Actinomycetota</taxon>
        <taxon>Actinomycetes</taxon>
        <taxon>Micrococcales</taxon>
        <taxon>Microbacteriaceae</taxon>
        <taxon>Lacisediminihabitans</taxon>
    </lineage>
</organism>
<keyword evidence="3" id="KW-1185">Reference proteome</keyword>
<dbReference type="PANTHER" id="PTHR18964">
    <property type="entry name" value="ROK (REPRESSOR, ORF, KINASE) FAMILY"/>
    <property type="match status" value="1"/>
</dbReference>
<dbReference type="InterPro" id="IPR043129">
    <property type="entry name" value="ATPase_NBD"/>
</dbReference>
<proteinExistence type="inferred from homology"/>
<dbReference type="Gene3D" id="3.30.420.40">
    <property type="match status" value="2"/>
</dbReference>
<comment type="similarity">
    <text evidence="1">Belongs to the ROK (NagC/XylR) family.</text>
</comment>
<evidence type="ECO:0000313" key="3">
    <source>
        <dbReference type="Proteomes" id="UP000321379"/>
    </source>
</evidence>
<protein>
    <submittedName>
        <fullName evidence="2">ROK family transcriptional regulator</fullName>
    </submittedName>
</protein>
<dbReference type="SUPFAM" id="SSF46785">
    <property type="entry name" value="Winged helix' DNA-binding domain"/>
    <property type="match status" value="1"/>
</dbReference>
<sequence>MPPAEAYEPRFRAPSSELAREVLIHGPILRSDLAQRLGLSLATVTRLSRPLLDRGLLVEMAEQSDGAMGRPARPLDVRAGARQFMGVKLTGDEAVAVTTDLRATEGRRAERPLANHELATVVDVIAELAADLANGQEISAVGISLGGNVSNHRVVDRAPFLGWRSTHLAEAVEARLGVSVTVENDVVSLTAAEHWFGLGRGLSNFAVITIGAGVGYGLVMHDQVVSTADTGLGLAGHFPLDATGPLCFLGHRGCSTAMLTIPSIRAQVEVGIGAPVTYAEVLQMARENHPVARQVVESAGRSLGRLIAAVANLAMVEHVVLAGEGLGILSVADEAMRVAISADRDPEASPIDLRVDEDGFVSWARGAAAIAIQRTLDTLATAP</sequence>
<dbReference type="SUPFAM" id="SSF53067">
    <property type="entry name" value="Actin-like ATPase domain"/>
    <property type="match status" value="1"/>
</dbReference>